<evidence type="ECO:0000256" key="6">
    <source>
        <dbReference type="SAM" id="SignalP"/>
    </source>
</evidence>
<dbReference type="CDD" id="cd05283">
    <property type="entry name" value="CAD1"/>
    <property type="match status" value="1"/>
</dbReference>
<gene>
    <name evidence="8" type="ORF">FJAP1339_LOCUS3676</name>
</gene>
<dbReference type="InterPro" id="IPR013149">
    <property type="entry name" value="ADH-like_C"/>
</dbReference>
<dbReference type="InterPro" id="IPR011032">
    <property type="entry name" value="GroES-like_sf"/>
</dbReference>
<dbReference type="EMBL" id="HBHR01007495">
    <property type="protein sequence ID" value="CAD9861154.1"/>
    <property type="molecule type" value="Transcribed_RNA"/>
</dbReference>
<dbReference type="SUPFAM" id="SSF50129">
    <property type="entry name" value="GroES-like"/>
    <property type="match status" value="1"/>
</dbReference>
<dbReference type="SUPFAM" id="SSF51735">
    <property type="entry name" value="NAD(P)-binding Rossmann-fold domains"/>
    <property type="match status" value="1"/>
</dbReference>
<dbReference type="PROSITE" id="PS00065">
    <property type="entry name" value="D_2_HYDROXYACID_DH_1"/>
    <property type="match status" value="1"/>
</dbReference>
<comment type="cofactor">
    <cofactor evidence="1 5">
        <name>Zn(2+)</name>
        <dbReference type="ChEBI" id="CHEBI:29105"/>
    </cofactor>
</comment>
<evidence type="ECO:0000256" key="1">
    <source>
        <dbReference type="ARBA" id="ARBA00001947"/>
    </source>
</evidence>
<dbReference type="Gene3D" id="3.90.180.10">
    <property type="entry name" value="Medium-chain alcohol dehydrogenases, catalytic domain"/>
    <property type="match status" value="1"/>
</dbReference>
<dbReference type="SMART" id="SM00829">
    <property type="entry name" value="PKS_ER"/>
    <property type="match status" value="1"/>
</dbReference>
<proteinExistence type="inferred from homology"/>
<evidence type="ECO:0000313" key="8">
    <source>
        <dbReference type="EMBL" id="CAD9861154.1"/>
    </source>
</evidence>
<dbReference type="GO" id="GO:0016616">
    <property type="term" value="F:oxidoreductase activity, acting on the CH-OH group of donors, NAD or NADP as acceptor"/>
    <property type="evidence" value="ECO:0007669"/>
    <property type="project" value="InterPro"/>
</dbReference>
<dbReference type="GO" id="GO:0008270">
    <property type="term" value="F:zinc ion binding"/>
    <property type="evidence" value="ECO:0007669"/>
    <property type="project" value="InterPro"/>
</dbReference>
<protein>
    <recommendedName>
        <fullName evidence="7">Enoyl reductase (ER) domain-containing protein</fullName>
    </recommendedName>
</protein>
<organism evidence="8">
    <name type="scientific">Fibrocapsa japonica</name>
    <dbReference type="NCBI Taxonomy" id="94617"/>
    <lineage>
        <taxon>Eukaryota</taxon>
        <taxon>Sar</taxon>
        <taxon>Stramenopiles</taxon>
        <taxon>Ochrophyta</taxon>
        <taxon>Raphidophyceae</taxon>
        <taxon>Chattonellales</taxon>
        <taxon>Chattonellaceae</taxon>
        <taxon>Fibrocapsa</taxon>
    </lineage>
</organism>
<dbReference type="Gene3D" id="3.40.50.720">
    <property type="entry name" value="NAD(P)-binding Rossmann-like Domain"/>
    <property type="match status" value="1"/>
</dbReference>
<evidence type="ECO:0000259" key="7">
    <source>
        <dbReference type="SMART" id="SM00829"/>
    </source>
</evidence>
<feature type="domain" description="Enoyl reductase (ER)" evidence="7">
    <location>
        <begin position="50"/>
        <end position="398"/>
    </location>
</feature>
<feature type="signal peptide" evidence="6">
    <location>
        <begin position="1"/>
        <end position="25"/>
    </location>
</feature>
<name>A0A7S2UYE0_9STRA</name>
<dbReference type="AlphaFoldDB" id="A0A7S2UYE0"/>
<dbReference type="InterPro" id="IPR029752">
    <property type="entry name" value="D-isomer_DH_CS1"/>
</dbReference>
<feature type="chain" id="PRO_5031528033" description="Enoyl reductase (ER) domain-containing protein" evidence="6">
    <location>
        <begin position="26"/>
        <end position="407"/>
    </location>
</feature>
<reference evidence="8" key="1">
    <citation type="submission" date="2021-01" db="EMBL/GenBank/DDBJ databases">
        <authorList>
            <person name="Corre E."/>
            <person name="Pelletier E."/>
            <person name="Niang G."/>
            <person name="Scheremetjew M."/>
            <person name="Finn R."/>
            <person name="Kale V."/>
            <person name="Holt S."/>
            <person name="Cochrane G."/>
            <person name="Meng A."/>
            <person name="Brown T."/>
            <person name="Cohen L."/>
        </authorList>
    </citation>
    <scope>NUCLEOTIDE SEQUENCE</scope>
    <source>
        <strain evidence="8">CCMP1661</strain>
    </source>
</reference>
<dbReference type="FunFam" id="3.40.50.720:FF:000022">
    <property type="entry name" value="Cinnamyl alcohol dehydrogenase"/>
    <property type="match status" value="1"/>
</dbReference>
<dbReference type="PANTHER" id="PTHR42683">
    <property type="entry name" value="ALDEHYDE REDUCTASE"/>
    <property type="match status" value="1"/>
</dbReference>
<keyword evidence="2 5" id="KW-0479">Metal-binding</keyword>
<dbReference type="PROSITE" id="PS00059">
    <property type="entry name" value="ADH_ZINC"/>
    <property type="match status" value="1"/>
</dbReference>
<dbReference type="InterPro" id="IPR036291">
    <property type="entry name" value="NAD(P)-bd_dom_sf"/>
</dbReference>
<evidence type="ECO:0000256" key="2">
    <source>
        <dbReference type="ARBA" id="ARBA00022723"/>
    </source>
</evidence>
<dbReference type="Pfam" id="PF00107">
    <property type="entry name" value="ADH_zinc_N"/>
    <property type="match status" value="1"/>
</dbReference>
<dbReference type="InterPro" id="IPR013154">
    <property type="entry name" value="ADH-like_N"/>
</dbReference>
<keyword evidence="6" id="KW-0732">Signal</keyword>
<accession>A0A7S2UYE0</accession>
<sequence>MLGRRIKAALSFISALSVLATSASAHKLFDFKGGSLSDSTTGTISKQCTGLAALDPKPGEIVKHDFERRECGPKDVFIEISYCGMCHSDYHTIKGEWGWPGGYPLVVGHEITGIVAEVGSEVSKFKVGDRVGVGCFVESCRECESCKTEKVQYCYQGCIQTYNFKHPTDKVNEITMGGYSTSITVDQDFVLKIPKEMSMDTGAPLLCAGITMWSPLVHFGVRKGRKKVGIVGFGGLGHMGVKLAKAMGNEVTVFSTSPSKQAAAEALGADFVVSKDEEAMKSLALSFDLIIDTASAPHPISGYLALLKPECTFCMVGASPEPFTDVGPFNVLANRLSLAGSLVGGIKETQEMLNFCGKHGIEADIELIPASQVNAAMEALGKYTGSTFRHVIDIKNTLSTDTQVEPL</sequence>
<dbReference type="InterPro" id="IPR047109">
    <property type="entry name" value="CAD-like"/>
</dbReference>
<comment type="similarity">
    <text evidence="5">Belongs to the zinc-containing alcohol dehydrogenase family.</text>
</comment>
<evidence type="ECO:0000256" key="4">
    <source>
        <dbReference type="ARBA" id="ARBA00023002"/>
    </source>
</evidence>
<keyword evidence="3 5" id="KW-0862">Zinc</keyword>
<dbReference type="InterPro" id="IPR020843">
    <property type="entry name" value="ER"/>
</dbReference>
<evidence type="ECO:0000256" key="5">
    <source>
        <dbReference type="RuleBase" id="RU361277"/>
    </source>
</evidence>
<dbReference type="Pfam" id="PF08240">
    <property type="entry name" value="ADH_N"/>
    <property type="match status" value="1"/>
</dbReference>
<keyword evidence="4" id="KW-0560">Oxidoreductase</keyword>
<evidence type="ECO:0000256" key="3">
    <source>
        <dbReference type="ARBA" id="ARBA00022833"/>
    </source>
</evidence>
<dbReference type="InterPro" id="IPR002328">
    <property type="entry name" value="ADH_Zn_CS"/>
</dbReference>